<evidence type="ECO:0000313" key="11">
    <source>
        <dbReference type="EMBL" id="QAA91981.1"/>
    </source>
</evidence>
<evidence type="ECO:0000256" key="7">
    <source>
        <dbReference type="ARBA" id="ARBA00023242"/>
    </source>
</evidence>
<accession>A0A410G7S3</accession>
<dbReference type="AlphaFoldDB" id="A0A410G7S3"/>
<evidence type="ECO:0000256" key="3">
    <source>
        <dbReference type="ARBA" id="ARBA00006958"/>
    </source>
</evidence>
<comment type="similarity">
    <text evidence="3">Belongs to the HARBI1 family.</text>
</comment>
<keyword evidence="8" id="KW-0472">Membrane</keyword>
<feature type="domain" description="DUF8040" evidence="10">
    <location>
        <begin position="82"/>
        <end position="177"/>
    </location>
</feature>
<evidence type="ECO:0000256" key="6">
    <source>
        <dbReference type="ARBA" id="ARBA00022801"/>
    </source>
</evidence>
<dbReference type="InterPro" id="IPR027806">
    <property type="entry name" value="HARBI1_dom"/>
</dbReference>
<organism evidence="11">
    <name type="scientific">Phalaenopsis equestris</name>
    <name type="common">Moth orchid</name>
    <dbReference type="NCBI Taxonomy" id="78828"/>
    <lineage>
        <taxon>Eukaryota</taxon>
        <taxon>Viridiplantae</taxon>
        <taxon>Streptophyta</taxon>
        <taxon>Embryophyta</taxon>
        <taxon>Tracheophyta</taxon>
        <taxon>Spermatophyta</taxon>
        <taxon>Magnoliopsida</taxon>
        <taxon>Liliopsida</taxon>
        <taxon>Asparagales</taxon>
        <taxon>Orchidaceae</taxon>
        <taxon>Epidendroideae</taxon>
        <taxon>Vandeae</taxon>
        <taxon>Aeridinae</taxon>
        <taxon>Phalaenopsis</taxon>
    </lineage>
</organism>
<evidence type="ECO:0000259" key="10">
    <source>
        <dbReference type="Pfam" id="PF26138"/>
    </source>
</evidence>
<keyword evidence="4" id="KW-0540">Nuclease</keyword>
<comment type="subcellular location">
    <subcellularLocation>
        <location evidence="2">Nucleus</location>
    </subcellularLocation>
</comment>
<dbReference type="InterPro" id="IPR058353">
    <property type="entry name" value="DUF8040"/>
</dbReference>
<reference evidence="11" key="1">
    <citation type="submission" date="2017-11" db="EMBL/GenBank/DDBJ databases">
        <title>A new strategy for identification of PePIF1, an active PIF-like transposable element highly expressed in protocorm-like bodies of Phalaenopsis orchids.</title>
        <authorList>
            <person name="Hsu C.-C."/>
            <person name="Lai P.-H."/>
            <person name="Chen T.-C."/>
            <person name="Tsai W.-C."/>
            <person name="Hsu J.-L."/>
            <person name="Hsiao Y.-Y."/>
            <person name="Wu W.-L."/>
            <person name="Tsai C.-H."/>
            <person name="Chen W.-H."/>
            <person name="Chen H.-H."/>
        </authorList>
    </citation>
    <scope>NUCLEOTIDE SEQUENCE</scope>
</reference>
<feature type="transmembrane region" description="Helical" evidence="8">
    <location>
        <begin position="12"/>
        <end position="35"/>
    </location>
</feature>
<keyword evidence="7" id="KW-0539">Nucleus</keyword>
<dbReference type="PANTHER" id="PTHR22930">
    <property type="match status" value="1"/>
</dbReference>
<dbReference type="GO" id="GO:0046872">
    <property type="term" value="F:metal ion binding"/>
    <property type="evidence" value="ECO:0007669"/>
    <property type="project" value="UniProtKB-KW"/>
</dbReference>
<evidence type="ECO:0000256" key="2">
    <source>
        <dbReference type="ARBA" id="ARBA00004123"/>
    </source>
</evidence>
<dbReference type="InterPro" id="IPR045249">
    <property type="entry name" value="HARBI1-like"/>
</dbReference>
<keyword evidence="6" id="KW-0378">Hydrolase</keyword>
<evidence type="ECO:0000256" key="1">
    <source>
        <dbReference type="ARBA" id="ARBA00001968"/>
    </source>
</evidence>
<evidence type="ECO:0000256" key="4">
    <source>
        <dbReference type="ARBA" id="ARBA00022722"/>
    </source>
</evidence>
<comment type="cofactor">
    <cofactor evidence="1">
        <name>a divalent metal cation</name>
        <dbReference type="ChEBI" id="CHEBI:60240"/>
    </cofactor>
</comment>
<dbReference type="GO" id="GO:0004518">
    <property type="term" value="F:nuclease activity"/>
    <property type="evidence" value="ECO:0007669"/>
    <property type="project" value="UniProtKB-KW"/>
</dbReference>
<dbReference type="GO" id="GO:0005634">
    <property type="term" value="C:nucleus"/>
    <property type="evidence" value="ECO:0007669"/>
    <property type="project" value="UniProtKB-SubCell"/>
</dbReference>
<evidence type="ECO:0000256" key="5">
    <source>
        <dbReference type="ARBA" id="ARBA00022723"/>
    </source>
</evidence>
<keyword evidence="5" id="KW-0479">Metal-binding</keyword>
<sequence length="448" mass="52134">MWLLFMCGKFYYILFLFCPKFMCSIYLSFHTFVLITKVNSFSFLRFCSMEEEDIHHIRTVAFTLTLLYYYYLKCVDRNPCMTSTQVGDRWAGELLRGHPTRFFNMFRMTQEIFHDLLNELRINHGLHGSARTTPREVLAITLYVLSQNESIRGAMERFQHSSETISRYFSVGLNSLISLAHKVVKPEDPTFHSIPSQIANNSRYMSFFKNCIGAIDGTHVNARLSSEERVAYIGRCGSPTQNVMVACDFNMCFTFVMAGWKGSARDSRVFKFATRNLRQGFPYLPQGKYYLVDVGYSLQRGYLKLYPDTKYHIPDFERSSGVARGKKEIFNKRHSSLREVTERAFGLWKKKWFILRDMSSYHFSKQVQIVIATMTLHNFIRRHPSRSDTEFVILEDDSVQVSPEGFEYHVGRSIHEEFGLEDACTREDEGASEIATLREQIADDILRS</sequence>
<evidence type="ECO:0000259" key="9">
    <source>
        <dbReference type="Pfam" id="PF13359"/>
    </source>
</evidence>
<dbReference type="GO" id="GO:0016787">
    <property type="term" value="F:hydrolase activity"/>
    <property type="evidence" value="ECO:0007669"/>
    <property type="project" value="UniProtKB-KW"/>
</dbReference>
<keyword evidence="8" id="KW-1133">Transmembrane helix</keyword>
<dbReference type="EMBL" id="MG470827">
    <property type="protein sequence ID" value="QAA91981.1"/>
    <property type="molecule type" value="Genomic_DNA"/>
</dbReference>
<dbReference type="Pfam" id="PF26138">
    <property type="entry name" value="DUF8040"/>
    <property type="match status" value="1"/>
</dbReference>
<keyword evidence="8" id="KW-0812">Transmembrane</keyword>
<name>A0A410G7S3_PHAEQ</name>
<dbReference type="PANTHER" id="PTHR22930:SF221">
    <property type="entry name" value="NUCLEASE HARBI1"/>
    <property type="match status" value="1"/>
</dbReference>
<feature type="transmembrane region" description="Helical" evidence="8">
    <location>
        <begin position="56"/>
        <end position="72"/>
    </location>
</feature>
<protein>
    <submittedName>
        <fullName evidence="11">Transposase</fullName>
    </submittedName>
</protein>
<dbReference type="Pfam" id="PF13359">
    <property type="entry name" value="DDE_Tnp_4"/>
    <property type="match status" value="1"/>
</dbReference>
<feature type="domain" description="DDE Tnp4" evidence="9">
    <location>
        <begin position="215"/>
        <end position="378"/>
    </location>
</feature>
<proteinExistence type="inferred from homology"/>
<evidence type="ECO:0000256" key="8">
    <source>
        <dbReference type="SAM" id="Phobius"/>
    </source>
</evidence>